<proteinExistence type="predicted"/>
<keyword evidence="2" id="KW-1133">Transmembrane helix</keyword>
<dbReference type="Proteomes" id="UP000663852">
    <property type="component" value="Unassembled WGS sequence"/>
</dbReference>
<keyword evidence="2" id="KW-0812">Transmembrane</keyword>
<feature type="transmembrane region" description="Helical" evidence="2">
    <location>
        <begin position="366"/>
        <end position="387"/>
    </location>
</feature>
<dbReference type="OrthoDB" id="10010249at2759"/>
<name>A0A815TD56_ADIRI</name>
<evidence type="ECO:0000256" key="1">
    <source>
        <dbReference type="SAM" id="MobiDB-lite"/>
    </source>
</evidence>
<feature type="region of interest" description="Disordered" evidence="1">
    <location>
        <begin position="19"/>
        <end position="38"/>
    </location>
</feature>
<reference evidence="3" key="1">
    <citation type="submission" date="2021-02" db="EMBL/GenBank/DDBJ databases">
        <authorList>
            <person name="Nowell W R."/>
        </authorList>
    </citation>
    <scope>NUCLEOTIDE SEQUENCE</scope>
</reference>
<feature type="compositionally biased region" description="Low complexity" evidence="1">
    <location>
        <begin position="19"/>
        <end position="33"/>
    </location>
</feature>
<keyword evidence="2" id="KW-0472">Membrane</keyword>
<evidence type="ECO:0000313" key="4">
    <source>
        <dbReference type="Proteomes" id="UP000663852"/>
    </source>
</evidence>
<gene>
    <name evidence="3" type="ORF">EDS130_LOCUS42975</name>
</gene>
<organism evidence="3 4">
    <name type="scientific">Adineta ricciae</name>
    <name type="common">Rotifer</name>
    <dbReference type="NCBI Taxonomy" id="249248"/>
    <lineage>
        <taxon>Eukaryota</taxon>
        <taxon>Metazoa</taxon>
        <taxon>Spiralia</taxon>
        <taxon>Gnathifera</taxon>
        <taxon>Rotifera</taxon>
        <taxon>Eurotatoria</taxon>
        <taxon>Bdelloidea</taxon>
        <taxon>Adinetida</taxon>
        <taxon>Adinetidae</taxon>
        <taxon>Adineta</taxon>
    </lineage>
</organism>
<accession>A0A815TD56</accession>
<dbReference type="EMBL" id="CAJNOJ010000667">
    <property type="protein sequence ID" value="CAF1506654.1"/>
    <property type="molecule type" value="Genomic_DNA"/>
</dbReference>
<dbReference type="AlphaFoldDB" id="A0A815TD56"/>
<comment type="caution">
    <text evidence="3">The sequence shown here is derived from an EMBL/GenBank/DDBJ whole genome shotgun (WGS) entry which is preliminary data.</text>
</comment>
<evidence type="ECO:0000313" key="3">
    <source>
        <dbReference type="EMBL" id="CAF1506654.1"/>
    </source>
</evidence>
<sequence>MDNSDRSTTQVQDQLSTLFLSSSSSSPSPSTTSEMSNTHVLTKNITKVDLDENVTQCRQTDSLNKALHAFQLSDGFALTKLHEFNLTIPSANEKPDKKFRLERKSFAIACRSNLTSKIDCLFNSIGDVKNLYIVFSTEDAILQHIQKEFNELLEYVCISCVDQPEMCQPPWIYYIQIHLQKSVNMHRLFFREVAGMECNYRVTNNDKDWNHFLKNVGTYVEVGRFRSVRSLPKHINVNMSNYQLLQSGFFPRTKSYRRRFRTTKPHIPISSFTTDSTLNDYIRYMNELSTLPSVSVTTAMGDYDTNHTTFMLTSTLSSSTYEFTTQNSTHSHDLGIGTMAYPSLSHYITKILHSILSFIVQQRGNLWQYALYSASFCFFLLMMQMLIRHLRACHRTYFSRKKHPPQLRIHSSTSEYCITPTYAGFPTNDDDIQHYDNSNPCSLASNQITLAGSVITFLPDKV</sequence>
<protein>
    <submittedName>
        <fullName evidence="3">Uncharacterized protein</fullName>
    </submittedName>
</protein>
<evidence type="ECO:0000256" key="2">
    <source>
        <dbReference type="SAM" id="Phobius"/>
    </source>
</evidence>